<dbReference type="CDD" id="cd00130">
    <property type="entry name" value="PAS"/>
    <property type="match status" value="5"/>
</dbReference>
<evidence type="ECO:0000259" key="17">
    <source>
        <dbReference type="PROSITE" id="PS50109"/>
    </source>
</evidence>
<dbReference type="PRINTS" id="PR00344">
    <property type="entry name" value="BCTRLSENSOR"/>
</dbReference>
<reference evidence="21 22" key="1">
    <citation type="journal article" date="2013" name="Front. Microbiol.">
        <title>Comparative genomic analyses of the cyanobacterium, Lyngbya aestuarii BL J, a powerful hydrogen producer.</title>
        <authorList>
            <person name="Kothari A."/>
            <person name="Vaughn M."/>
            <person name="Garcia-Pichel F."/>
        </authorList>
    </citation>
    <scope>NUCLEOTIDE SEQUENCE [LARGE SCALE GENOMIC DNA]</scope>
    <source>
        <strain evidence="21 22">BL J</strain>
    </source>
</reference>
<evidence type="ECO:0000256" key="14">
    <source>
        <dbReference type="ARBA" id="ARBA00074306"/>
    </source>
</evidence>
<comment type="caution">
    <text evidence="21">The sequence shown here is derived from an EMBL/GenBank/DDBJ whole genome shotgun (WGS) entry which is preliminary data.</text>
</comment>
<dbReference type="SMART" id="SM00086">
    <property type="entry name" value="PAC"/>
    <property type="match status" value="6"/>
</dbReference>
<feature type="domain" description="Histidine kinase" evidence="17">
    <location>
        <begin position="1023"/>
        <end position="1256"/>
    </location>
</feature>
<dbReference type="Pfam" id="PF08448">
    <property type="entry name" value="PAS_4"/>
    <property type="match status" value="2"/>
</dbReference>
<evidence type="ECO:0000256" key="13">
    <source>
        <dbReference type="ARBA" id="ARBA00023136"/>
    </source>
</evidence>
<keyword evidence="22" id="KW-1185">Reference proteome</keyword>
<dbReference type="InterPro" id="IPR011006">
    <property type="entry name" value="CheY-like_superfamily"/>
</dbReference>
<proteinExistence type="inferred from homology"/>
<dbReference type="EMBL" id="AUZM01000042">
    <property type="protein sequence ID" value="ERT06103.1"/>
    <property type="molecule type" value="Genomic_DNA"/>
</dbReference>
<evidence type="ECO:0000256" key="9">
    <source>
        <dbReference type="ARBA" id="ARBA00022777"/>
    </source>
</evidence>
<accession>U7QE11</accession>
<dbReference type="SMART" id="SM00065">
    <property type="entry name" value="GAF"/>
    <property type="match status" value="1"/>
</dbReference>
<feature type="domain" description="PAC" evidence="20">
    <location>
        <begin position="275"/>
        <end position="327"/>
    </location>
</feature>
<feature type="coiled-coil region" evidence="16">
    <location>
        <begin position="700"/>
        <end position="731"/>
    </location>
</feature>
<keyword evidence="6" id="KW-0808">Transferase</keyword>
<dbReference type="PANTHER" id="PTHR43047:SF72">
    <property type="entry name" value="OSMOSENSING HISTIDINE PROTEIN KINASE SLN1"/>
    <property type="match status" value="1"/>
</dbReference>
<dbReference type="SUPFAM" id="SSF55781">
    <property type="entry name" value="GAF domain-like"/>
    <property type="match status" value="1"/>
</dbReference>
<protein>
    <recommendedName>
        <fullName evidence="14">Circadian input-output histidine kinase CikA</fullName>
        <ecNumber evidence="4">2.7.13.3</ecNumber>
    </recommendedName>
</protein>
<dbReference type="SUPFAM" id="SSF52172">
    <property type="entry name" value="CheY-like"/>
    <property type="match status" value="1"/>
</dbReference>
<evidence type="ECO:0000256" key="15">
    <source>
        <dbReference type="PROSITE-ProRule" id="PRU00169"/>
    </source>
</evidence>
<dbReference type="SMART" id="SM00387">
    <property type="entry name" value="HATPase_c"/>
    <property type="match status" value="1"/>
</dbReference>
<evidence type="ECO:0000313" key="22">
    <source>
        <dbReference type="Proteomes" id="UP000017127"/>
    </source>
</evidence>
<evidence type="ECO:0000256" key="6">
    <source>
        <dbReference type="ARBA" id="ARBA00022679"/>
    </source>
</evidence>
<dbReference type="GO" id="GO:0009927">
    <property type="term" value="F:histidine phosphotransfer kinase activity"/>
    <property type="evidence" value="ECO:0007669"/>
    <property type="project" value="TreeGrafter"/>
</dbReference>
<dbReference type="InterPro" id="IPR036097">
    <property type="entry name" value="HisK_dim/P_sf"/>
</dbReference>
<dbReference type="CDD" id="cd16922">
    <property type="entry name" value="HATPase_EvgS-ArcB-TorS-like"/>
    <property type="match status" value="1"/>
</dbReference>
<feature type="domain" description="PAC" evidence="20">
    <location>
        <begin position="404"/>
        <end position="456"/>
    </location>
</feature>
<dbReference type="SMART" id="SM00091">
    <property type="entry name" value="PAS"/>
    <property type="match status" value="6"/>
</dbReference>
<dbReference type="GO" id="GO:0005524">
    <property type="term" value="F:ATP binding"/>
    <property type="evidence" value="ECO:0007669"/>
    <property type="project" value="UniProtKB-KW"/>
</dbReference>
<dbReference type="Gene3D" id="3.30.450.20">
    <property type="entry name" value="PAS domain"/>
    <property type="match status" value="6"/>
</dbReference>
<dbReference type="Pfam" id="PF00512">
    <property type="entry name" value="HisKA"/>
    <property type="match status" value="1"/>
</dbReference>
<dbReference type="EC" id="2.7.13.3" evidence="4"/>
<dbReference type="InterPro" id="IPR029016">
    <property type="entry name" value="GAF-like_dom_sf"/>
</dbReference>
<dbReference type="PROSITE" id="PS50113">
    <property type="entry name" value="PAC"/>
    <property type="match status" value="4"/>
</dbReference>
<dbReference type="RefSeq" id="WP_023067640.1">
    <property type="nucleotide sequence ID" value="NZ_AUZM01000042.1"/>
</dbReference>
<evidence type="ECO:0000256" key="2">
    <source>
        <dbReference type="ARBA" id="ARBA00004370"/>
    </source>
</evidence>
<dbReference type="InterPro" id="IPR003018">
    <property type="entry name" value="GAF"/>
</dbReference>
<evidence type="ECO:0000259" key="19">
    <source>
        <dbReference type="PROSITE" id="PS50112"/>
    </source>
</evidence>
<evidence type="ECO:0000256" key="5">
    <source>
        <dbReference type="ARBA" id="ARBA00022553"/>
    </source>
</evidence>
<dbReference type="PANTHER" id="PTHR43047">
    <property type="entry name" value="TWO-COMPONENT HISTIDINE PROTEIN KINASE"/>
    <property type="match status" value="1"/>
</dbReference>
<dbReference type="InterPro" id="IPR036890">
    <property type="entry name" value="HATPase_C_sf"/>
</dbReference>
<dbReference type="Pfam" id="PF02518">
    <property type="entry name" value="HATPase_c"/>
    <property type="match status" value="1"/>
</dbReference>
<dbReference type="InterPro" id="IPR003594">
    <property type="entry name" value="HATPase_dom"/>
</dbReference>
<feature type="domain" description="PAS" evidence="19">
    <location>
        <begin position="861"/>
        <end position="931"/>
    </location>
</feature>
<dbReference type="GO" id="GO:0006355">
    <property type="term" value="P:regulation of DNA-templated transcription"/>
    <property type="evidence" value="ECO:0007669"/>
    <property type="project" value="InterPro"/>
</dbReference>
<feature type="domain" description="PAS" evidence="19">
    <location>
        <begin position="203"/>
        <end position="258"/>
    </location>
</feature>
<comment type="catalytic activity">
    <reaction evidence="1">
        <text>ATP + protein L-histidine = ADP + protein N-phospho-L-histidine.</text>
        <dbReference type="EC" id="2.7.13.3"/>
    </reaction>
</comment>
<dbReference type="CDD" id="cd00082">
    <property type="entry name" value="HisKA"/>
    <property type="match status" value="1"/>
</dbReference>
<dbReference type="InterPro" id="IPR000700">
    <property type="entry name" value="PAS-assoc_C"/>
</dbReference>
<dbReference type="InterPro" id="IPR013767">
    <property type="entry name" value="PAS_fold"/>
</dbReference>
<feature type="domain" description="PAS" evidence="19">
    <location>
        <begin position="328"/>
        <end position="407"/>
    </location>
</feature>
<keyword evidence="13" id="KW-0472">Membrane</keyword>
<dbReference type="Gene3D" id="1.10.287.130">
    <property type="match status" value="1"/>
</dbReference>
<keyword evidence="10" id="KW-0067">ATP-binding</keyword>
<keyword evidence="11" id="KW-1133">Transmembrane helix</keyword>
<keyword evidence="9" id="KW-0418">Kinase</keyword>
<evidence type="ECO:0000259" key="20">
    <source>
        <dbReference type="PROSITE" id="PS50113"/>
    </source>
</evidence>
<dbReference type="PROSITE" id="PS50110">
    <property type="entry name" value="RESPONSE_REGULATORY"/>
    <property type="match status" value="1"/>
</dbReference>
<dbReference type="InterPro" id="IPR013656">
    <property type="entry name" value="PAS_4"/>
</dbReference>
<feature type="domain" description="Response regulatory" evidence="18">
    <location>
        <begin position="1280"/>
        <end position="1401"/>
    </location>
</feature>
<dbReference type="InterPro" id="IPR001610">
    <property type="entry name" value="PAC"/>
</dbReference>
<evidence type="ECO:0000313" key="21">
    <source>
        <dbReference type="EMBL" id="ERT06103.1"/>
    </source>
</evidence>
<feature type="domain" description="PAC" evidence="20">
    <location>
        <begin position="657"/>
        <end position="709"/>
    </location>
</feature>
<dbReference type="InterPro" id="IPR003661">
    <property type="entry name" value="HisK_dim/P_dom"/>
</dbReference>
<dbReference type="CDD" id="cd17546">
    <property type="entry name" value="REC_hyHK_CKI1_RcsC-like"/>
    <property type="match status" value="1"/>
</dbReference>
<evidence type="ECO:0000256" key="8">
    <source>
        <dbReference type="ARBA" id="ARBA00022741"/>
    </source>
</evidence>
<dbReference type="PROSITE" id="PS50112">
    <property type="entry name" value="PAS"/>
    <property type="match status" value="4"/>
</dbReference>
<dbReference type="Gene3D" id="3.40.50.2300">
    <property type="match status" value="1"/>
</dbReference>
<evidence type="ECO:0000256" key="4">
    <source>
        <dbReference type="ARBA" id="ARBA00012438"/>
    </source>
</evidence>
<dbReference type="InterPro" id="IPR004358">
    <property type="entry name" value="Sig_transdc_His_kin-like_C"/>
</dbReference>
<dbReference type="InterPro" id="IPR005467">
    <property type="entry name" value="His_kinase_dom"/>
</dbReference>
<keyword evidence="16" id="KW-0175">Coiled coil</keyword>
<dbReference type="Gene3D" id="3.30.565.10">
    <property type="entry name" value="Histidine kinase-like ATPase, C-terminal domain"/>
    <property type="match status" value="1"/>
</dbReference>
<dbReference type="Pfam" id="PF13426">
    <property type="entry name" value="PAS_9"/>
    <property type="match status" value="1"/>
</dbReference>
<dbReference type="SUPFAM" id="SSF55785">
    <property type="entry name" value="PYP-like sensor domain (PAS domain)"/>
    <property type="match status" value="6"/>
</dbReference>
<dbReference type="GO" id="GO:0000155">
    <property type="term" value="F:phosphorelay sensor kinase activity"/>
    <property type="evidence" value="ECO:0007669"/>
    <property type="project" value="InterPro"/>
</dbReference>
<comment type="subcellular location">
    <subcellularLocation>
        <location evidence="2">Membrane</location>
    </subcellularLocation>
</comment>
<evidence type="ECO:0000256" key="11">
    <source>
        <dbReference type="ARBA" id="ARBA00022989"/>
    </source>
</evidence>
<gene>
    <name evidence="21" type="ORF">M595_3931</name>
</gene>
<dbReference type="OrthoDB" id="569347at2"/>
<dbReference type="Pfam" id="PF08447">
    <property type="entry name" value="PAS_3"/>
    <property type="match status" value="2"/>
</dbReference>
<feature type="modified residue" description="4-aspartylphosphate" evidence="15">
    <location>
        <position position="1329"/>
    </location>
</feature>
<keyword evidence="8" id="KW-0547">Nucleotide-binding</keyword>
<dbReference type="Pfam" id="PF00989">
    <property type="entry name" value="PAS"/>
    <property type="match status" value="1"/>
</dbReference>
<dbReference type="InterPro" id="IPR000014">
    <property type="entry name" value="PAS"/>
</dbReference>
<evidence type="ECO:0000256" key="3">
    <source>
        <dbReference type="ARBA" id="ARBA00006402"/>
    </source>
</evidence>
<comment type="similarity">
    <text evidence="3">In the N-terminal section; belongs to the phytochrome family.</text>
</comment>
<dbReference type="GO" id="GO:0005886">
    <property type="term" value="C:plasma membrane"/>
    <property type="evidence" value="ECO:0007669"/>
    <property type="project" value="TreeGrafter"/>
</dbReference>
<dbReference type="SMART" id="SM00388">
    <property type="entry name" value="HisKA"/>
    <property type="match status" value="1"/>
</dbReference>
<keyword evidence="5 15" id="KW-0597">Phosphoprotein</keyword>
<dbReference type="SMART" id="SM00448">
    <property type="entry name" value="REC"/>
    <property type="match status" value="1"/>
</dbReference>
<dbReference type="InterPro" id="IPR013655">
    <property type="entry name" value="PAS_fold_3"/>
</dbReference>
<dbReference type="NCBIfam" id="TIGR00229">
    <property type="entry name" value="sensory_box"/>
    <property type="match status" value="6"/>
</dbReference>
<feature type="domain" description="PAS" evidence="19">
    <location>
        <begin position="457"/>
        <end position="485"/>
    </location>
</feature>
<keyword evidence="7" id="KW-0812">Transmembrane</keyword>
<dbReference type="PROSITE" id="PS50109">
    <property type="entry name" value="HIS_KIN"/>
    <property type="match status" value="1"/>
</dbReference>
<dbReference type="Pfam" id="PF00072">
    <property type="entry name" value="Response_reg"/>
    <property type="match status" value="1"/>
</dbReference>
<dbReference type="SUPFAM" id="SSF55874">
    <property type="entry name" value="ATPase domain of HSP90 chaperone/DNA topoisomerase II/histidine kinase"/>
    <property type="match status" value="1"/>
</dbReference>
<sequence length="1488" mass="169916">MDQYSPQTQAAHTYSVSEGLEWKAIFRAIQTISAKIHYPDLFSTLMNVLLEYSGAEKVMLILQEADSLVLKARCIASQSCELVSLSLEAENLEQTEVPLSIIKRVFKSLEPLILSGELISTDHDPYLLKQQPLSIWCVPLLNEEQLLGILYLENYPVSENVNDNYLYTLQLLKEQAEISIKNAQVLQQEVQHCQPLENPCQNQILDVSPVGIFRTDIFGNCIYANEKTAQLTGLSIDQILGEGWAISLHPDDQNWMQEEWNSFTQGWQQNQSPEYQVECRYLHSEGQIFWVLAQAVPEHNLAGEIIGFVGTVTDITDRKKIEIALQFSESRYRSLSENMSDGIYLIDRNLQPLYYNAAIESIFGYSRQFFGTHYPQSLLSCIHPEDRDNVSQALLKITSIQDRLEMNYRIIQPSGEVRYLRDTVHIIRDEANQVKSYQGIISDLTTIRQTEAALRQSEENLRSVLDNIPDFIVKLNREGKIVFINRLLPNFSYEDVIGFNINEFVNSESKKVQKAAIEQVFQSAEVVRIEVTGVGVDGEANYDVCLAPICQNEQVTAVILVATDITQRKQLKQALHKSETKLNDILNNATATIASYRLYPDLSSEYDYCSTGSEIVFGYTSQELTNPANFWRSRIFYEDIETQINPLFRQLYDGCKGKIEYRFIHKNGTIRWICESFFARLDAENDCFIVTVVCTDISNRKQAEKALKQLNNDLEKRVQQRTQQLLKYQDKLSQREQFLSSIYEGVEYPIIVIDVSEDNQFYYAGWNLAAEGIIGLESISNVGKTPQDILGEVEGKIICDQFTQCLETEASITFETSRKIQEDQVISWIVTLNPIFDQTHKIYRIIGTAFDISERKKTEVKLQKFEALIENSRDFIGIASLEGKAIYLNQAGCQLIGLDVDRVLVKIEDHLFPEDQRYLRETILPQVMEKGMWRGEFCFKNLQKNVGIPVDYNVFLVRDHETQEPLCLATVTRDITEQKQAEMALRKANLELELRVEQRTNELQVAKELAEAASRAKSEFLANISHELRTPLNGILGYTQVLQSSTSVTAPDKKNLEVIYQCGSHLLMLINDILDLSKIEARKMDLYTEEINLPNFLNILVQMSQTKAQQKGLNFIYSPSSNLPSSIHLDSKRLCQVLLNLLSNAIKFTDQGSVTLKVEVLNDHSEPDPNSVLENKQKNCTLKFQVEDTGVGIEPEQLEKIFLPFEQVGEASKRGEGTGLGLAITQKILQLMESEIEVESCLNQGSIFSFTLDVLTSTSVSKTTVSDFKEIQGYQGKRRKILIVDDREKNRSIFVNLLKPLDFHIIEASNGREGLKQANIFNPDLIFTDLVMPKMNGWELTKKLRLHQEKPHSPLKNVIIIATSASISSEYQQQSLEAGCNDFLPKPIQADELLEQIKKYLKLKWIYKKDEQLESKETEIAIVPPAQEQLNTFYELLKRGRIIQISQEAKKLKNQDKKFAGFANAVQKMSDDFEIEKLQKFIKSFIEK</sequence>
<evidence type="ECO:0000256" key="1">
    <source>
        <dbReference type="ARBA" id="ARBA00000085"/>
    </source>
</evidence>
<evidence type="ECO:0000256" key="12">
    <source>
        <dbReference type="ARBA" id="ARBA00023012"/>
    </source>
</evidence>
<evidence type="ECO:0000256" key="10">
    <source>
        <dbReference type="ARBA" id="ARBA00022840"/>
    </source>
</evidence>
<dbReference type="Gene3D" id="3.30.450.40">
    <property type="match status" value="1"/>
</dbReference>
<evidence type="ECO:0000256" key="16">
    <source>
        <dbReference type="SAM" id="Coils"/>
    </source>
</evidence>
<organism evidence="21 22">
    <name type="scientific">Lyngbya aestuarii BL J</name>
    <dbReference type="NCBI Taxonomy" id="1348334"/>
    <lineage>
        <taxon>Bacteria</taxon>
        <taxon>Bacillati</taxon>
        <taxon>Cyanobacteriota</taxon>
        <taxon>Cyanophyceae</taxon>
        <taxon>Oscillatoriophycideae</taxon>
        <taxon>Oscillatoriales</taxon>
        <taxon>Microcoleaceae</taxon>
        <taxon>Lyngbya</taxon>
    </lineage>
</organism>
<feature type="domain" description="PAC" evidence="20">
    <location>
        <begin position="810"/>
        <end position="864"/>
    </location>
</feature>
<keyword evidence="12" id="KW-0902">Two-component regulatory system</keyword>
<dbReference type="InterPro" id="IPR001789">
    <property type="entry name" value="Sig_transdc_resp-reg_receiver"/>
</dbReference>
<evidence type="ECO:0000256" key="7">
    <source>
        <dbReference type="ARBA" id="ARBA00022692"/>
    </source>
</evidence>
<evidence type="ECO:0000259" key="18">
    <source>
        <dbReference type="PROSITE" id="PS50110"/>
    </source>
</evidence>
<dbReference type="InterPro" id="IPR035965">
    <property type="entry name" value="PAS-like_dom_sf"/>
</dbReference>
<dbReference type="FunFam" id="3.30.565.10:FF:000010">
    <property type="entry name" value="Sensor histidine kinase RcsC"/>
    <property type="match status" value="1"/>
</dbReference>
<dbReference type="SUPFAM" id="SSF47384">
    <property type="entry name" value="Homodimeric domain of signal transducing histidine kinase"/>
    <property type="match status" value="1"/>
</dbReference>
<dbReference type="Proteomes" id="UP000017127">
    <property type="component" value="Unassembled WGS sequence"/>
</dbReference>
<dbReference type="FunFam" id="1.10.287.130:FF:000004">
    <property type="entry name" value="Ethylene receptor 1"/>
    <property type="match status" value="1"/>
</dbReference>
<dbReference type="Pfam" id="PF01590">
    <property type="entry name" value="GAF"/>
    <property type="match status" value="1"/>
</dbReference>
<name>U7QE11_9CYAN</name>